<dbReference type="PANTHER" id="PTHR45880">
    <property type="entry name" value="RNA-BINDING MOTIF PROTEIN, X-LINKED 2"/>
    <property type="match status" value="1"/>
</dbReference>
<dbReference type="GO" id="GO:0005686">
    <property type="term" value="C:U2 snRNP"/>
    <property type="evidence" value="ECO:0007669"/>
    <property type="project" value="TreeGrafter"/>
</dbReference>
<evidence type="ECO:0000313" key="5">
    <source>
        <dbReference type="EMBL" id="EPB71923.1"/>
    </source>
</evidence>
<feature type="region of interest" description="Disordered" evidence="3">
    <location>
        <begin position="109"/>
        <end position="154"/>
    </location>
</feature>
<dbReference type="InterPro" id="IPR045844">
    <property type="entry name" value="RRM_Ist3-like"/>
</dbReference>
<feature type="compositionally biased region" description="Basic and acidic residues" evidence="3">
    <location>
        <begin position="117"/>
        <end position="127"/>
    </location>
</feature>
<dbReference type="InterPro" id="IPR000504">
    <property type="entry name" value="RRM_dom"/>
</dbReference>
<dbReference type="GO" id="GO:0003723">
    <property type="term" value="F:RNA binding"/>
    <property type="evidence" value="ECO:0007669"/>
    <property type="project" value="UniProtKB-UniRule"/>
</dbReference>
<gene>
    <name evidence="5" type="ORF">ANCCEY_08999</name>
</gene>
<dbReference type="Pfam" id="PF00076">
    <property type="entry name" value="RRM_1"/>
    <property type="match status" value="1"/>
</dbReference>
<keyword evidence="1 2" id="KW-0694">RNA-binding</keyword>
<evidence type="ECO:0000256" key="1">
    <source>
        <dbReference type="ARBA" id="ARBA00022884"/>
    </source>
</evidence>
<dbReference type="Proteomes" id="UP000054495">
    <property type="component" value="Unassembled WGS sequence"/>
</dbReference>
<feature type="domain" description="RRM" evidence="4">
    <location>
        <begin position="7"/>
        <end position="85"/>
    </location>
</feature>
<dbReference type="AlphaFoldDB" id="A0A0D6LL94"/>
<reference evidence="5 6" key="1">
    <citation type="submission" date="2013-05" db="EMBL/GenBank/DDBJ databases">
        <title>Draft genome of the parasitic nematode Anyclostoma ceylanicum.</title>
        <authorList>
            <person name="Mitreva M."/>
        </authorList>
    </citation>
    <scope>NUCLEOTIDE SEQUENCE [LARGE SCALE GENOMIC DNA]</scope>
</reference>
<sequence length="191" mass="22056">MNNKKSAWIFIGGLRSDLTEGDVITVFSQFGEVVNINLPRNEQTGKPRGFCFLCYRNWASTTLAVDNFNGITLLGRTLKVNYVEEYKVPKYREDADESVKRLWEEGCGPKPIQLPGMKKEKTLDDKREKHHRKRDERKDKERNAVKSTAVAVSGSKDRLSKNSMYFKWFKLKEQRGKGMTYCCRFGSSPTQ</sequence>
<evidence type="ECO:0000313" key="6">
    <source>
        <dbReference type="Proteomes" id="UP000054495"/>
    </source>
</evidence>
<dbReference type="GO" id="GO:0071011">
    <property type="term" value="C:precatalytic spliceosome"/>
    <property type="evidence" value="ECO:0007669"/>
    <property type="project" value="TreeGrafter"/>
</dbReference>
<dbReference type="InterPro" id="IPR035979">
    <property type="entry name" value="RBD_domain_sf"/>
</dbReference>
<evidence type="ECO:0000256" key="2">
    <source>
        <dbReference type="PROSITE-ProRule" id="PRU00176"/>
    </source>
</evidence>
<keyword evidence="6" id="KW-1185">Reference proteome</keyword>
<evidence type="ECO:0000256" key="3">
    <source>
        <dbReference type="SAM" id="MobiDB-lite"/>
    </source>
</evidence>
<dbReference type="InterPro" id="IPR051847">
    <property type="entry name" value="RNA_proc/Spliceosome_comp"/>
</dbReference>
<proteinExistence type="predicted"/>
<dbReference type="InterPro" id="IPR012677">
    <property type="entry name" value="Nucleotide-bd_a/b_plait_sf"/>
</dbReference>
<name>A0A0D6LL94_9BILA</name>
<dbReference type="GO" id="GO:0000398">
    <property type="term" value="P:mRNA splicing, via spliceosome"/>
    <property type="evidence" value="ECO:0007669"/>
    <property type="project" value="InterPro"/>
</dbReference>
<dbReference type="PROSITE" id="PS50102">
    <property type="entry name" value="RRM"/>
    <property type="match status" value="1"/>
</dbReference>
<dbReference type="EMBL" id="KE125080">
    <property type="protein sequence ID" value="EPB71923.1"/>
    <property type="molecule type" value="Genomic_DNA"/>
</dbReference>
<accession>A0A0D6LL94</accession>
<dbReference type="SUPFAM" id="SSF54928">
    <property type="entry name" value="RNA-binding domain, RBD"/>
    <property type="match status" value="1"/>
</dbReference>
<dbReference type="Gene3D" id="3.30.70.330">
    <property type="match status" value="1"/>
</dbReference>
<protein>
    <recommendedName>
        <fullName evidence="4">RRM domain-containing protein</fullName>
    </recommendedName>
</protein>
<dbReference type="PANTHER" id="PTHR45880:SF1">
    <property type="entry name" value="RNA-BINDING MOTIF PROTEIN, X-LINKED 2"/>
    <property type="match status" value="1"/>
</dbReference>
<organism evidence="5 6">
    <name type="scientific">Ancylostoma ceylanicum</name>
    <dbReference type="NCBI Taxonomy" id="53326"/>
    <lineage>
        <taxon>Eukaryota</taxon>
        <taxon>Metazoa</taxon>
        <taxon>Ecdysozoa</taxon>
        <taxon>Nematoda</taxon>
        <taxon>Chromadorea</taxon>
        <taxon>Rhabditida</taxon>
        <taxon>Rhabditina</taxon>
        <taxon>Rhabditomorpha</taxon>
        <taxon>Strongyloidea</taxon>
        <taxon>Ancylostomatidae</taxon>
        <taxon>Ancylostomatinae</taxon>
        <taxon>Ancylostoma</taxon>
    </lineage>
</organism>
<dbReference type="GO" id="GO:0071013">
    <property type="term" value="C:catalytic step 2 spliceosome"/>
    <property type="evidence" value="ECO:0007669"/>
    <property type="project" value="TreeGrafter"/>
</dbReference>
<evidence type="ECO:0000259" key="4">
    <source>
        <dbReference type="PROSITE" id="PS50102"/>
    </source>
</evidence>
<dbReference type="SMART" id="SM00360">
    <property type="entry name" value="RRM"/>
    <property type="match status" value="1"/>
</dbReference>
<dbReference type="CDD" id="cd12411">
    <property type="entry name" value="RRM_ist3_like"/>
    <property type="match status" value="1"/>
</dbReference>